<dbReference type="InterPro" id="IPR017871">
    <property type="entry name" value="ABC_transporter-like_CS"/>
</dbReference>
<sequence length="339" mass="37451">MTLSSDTRPADGTIAGQNAAPVLSARNLSLYIREGRNRIRIVSDVSFEIAAGEFFALVGESGSGKTMIARSIMRLLPASMLEIEGDLEFCGKSLTSLPENRMRALRGGAISMIFQEPMTSLDPLMPVGRQIEETLELHSDLNRRQRAERIETLLTDVRFAEPAKVAAMFPHELSGGMRQRAMIAMALANNPQLLIADEPTTALDVTIQREVMEIIQRLRRKYGLSVLFISHDLSLVHQYAERVGVLYGGVLMEAGPERDVIGRSAHPYTQALLNCAPGRRVAGERRRGIGGTVPSPRDWAPGCRFRDRCERADAACANSEIPVKDLSPEWRAKCLRPTE</sequence>
<dbReference type="NCBIfam" id="TIGR01727">
    <property type="entry name" value="oligo_HPY"/>
    <property type="match status" value="1"/>
</dbReference>
<keyword evidence="6" id="KW-0547">Nucleotide-binding</keyword>
<dbReference type="Pfam" id="PF08352">
    <property type="entry name" value="oligo_HPY"/>
    <property type="match status" value="1"/>
</dbReference>
<dbReference type="InterPro" id="IPR027417">
    <property type="entry name" value="P-loop_NTPase"/>
</dbReference>
<evidence type="ECO:0000256" key="7">
    <source>
        <dbReference type="ARBA" id="ARBA00022840"/>
    </source>
</evidence>
<evidence type="ECO:0000256" key="8">
    <source>
        <dbReference type="ARBA" id="ARBA00022967"/>
    </source>
</evidence>
<organism evidence="11 12">
    <name type="scientific">Arenibacterium halophilum</name>
    <dbReference type="NCBI Taxonomy" id="2583821"/>
    <lineage>
        <taxon>Bacteria</taxon>
        <taxon>Pseudomonadati</taxon>
        <taxon>Pseudomonadota</taxon>
        <taxon>Alphaproteobacteria</taxon>
        <taxon>Rhodobacterales</taxon>
        <taxon>Paracoccaceae</taxon>
        <taxon>Arenibacterium</taxon>
    </lineage>
</organism>
<evidence type="ECO:0000313" key="12">
    <source>
        <dbReference type="Proteomes" id="UP001191082"/>
    </source>
</evidence>
<dbReference type="PROSITE" id="PS00211">
    <property type="entry name" value="ABC_TRANSPORTER_1"/>
    <property type="match status" value="1"/>
</dbReference>
<dbReference type="SUPFAM" id="SSF52540">
    <property type="entry name" value="P-loop containing nucleoside triphosphate hydrolases"/>
    <property type="match status" value="1"/>
</dbReference>
<dbReference type="InterPro" id="IPR013563">
    <property type="entry name" value="Oligopep_ABC_C"/>
</dbReference>
<dbReference type="Pfam" id="PF00005">
    <property type="entry name" value="ABC_tran"/>
    <property type="match status" value="1"/>
</dbReference>
<evidence type="ECO:0000256" key="3">
    <source>
        <dbReference type="ARBA" id="ARBA00022448"/>
    </source>
</evidence>
<proteinExistence type="inferred from homology"/>
<keyword evidence="5" id="KW-0997">Cell inner membrane</keyword>
<dbReference type="PANTHER" id="PTHR43297:SF14">
    <property type="entry name" value="ATPASE AAA-TYPE CORE DOMAIN-CONTAINING PROTEIN"/>
    <property type="match status" value="1"/>
</dbReference>
<dbReference type="Proteomes" id="UP001191082">
    <property type="component" value="Unassembled WGS sequence"/>
</dbReference>
<protein>
    <submittedName>
        <fullName evidence="11">ABC transporter ATP-binding protein</fullName>
    </submittedName>
</protein>
<keyword evidence="3" id="KW-0813">Transport</keyword>
<dbReference type="PANTHER" id="PTHR43297">
    <property type="entry name" value="OLIGOPEPTIDE TRANSPORT ATP-BINDING PROTEIN APPD"/>
    <property type="match status" value="1"/>
</dbReference>
<keyword evidence="7 11" id="KW-0067">ATP-binding</keyword>
<keyword evidence="8" id="KW-1278">Translocase</keyword>
<dbReference type="SMART" id="SM00382">
    <property type="entry name" value="AAA"/>
    <property type="match status" value="1"/>
</dbReference>
<keyword evidence="9" id="KW-0472">Membrane</keyword>
<dbReference type="PROSITE" id="PS50893">
    <property type="entry name" value="ABC_TRANSPORTER_2"/>
    <property type="match status" value="1"/>
</dbReference>
<gene>
    <name evidence="11" type="ORF">FGK64_19985</name>
</gene>
<reference evidence="11 12" key="1">
    <citation type="submission" date="2019-05" db="EMBL/GenBank/DDBJ databases">
        <title>Marivita sp. nov. isolated from sea sediment.</title>
        <authorList>
            <person name="Kim W."/>
        </authorList>
    </citation>
    <scope>NUCLEOTIDE SEQUENCE [LARGE SCALE GENOMIC DNA]</scope>
    <source>
        <strain evidence="11 12">CAU 1492</strain>
    </source>
</reference>
<dbReference type="InterPro" id="IPR050388">
    <property type="entry name" value="ABC_Ni/Peptide_Import"/>
</dbReference>
<evidence type="ECO:0000256" key="2">
    <source>
        <dbReference type="ARBA" id="ARBA00005417"/>
    </source>
</evidence>
<dbReference type="CDD" id="cd03257">
    <property type="entry name" value="ABC_NikE_OppD_transporters"/>
    <property type="match status" value="1"/>
</dbReference>
<evidence type="ECO:0000259" key="10">
    <source>
        <dbReference type="PROSITE" id="PS50893"/>
    </source>
</evidence>
<feature type="domain" description="ABC transporter" evidence="10">
    <location>
        <begin position="23"/>
        <end position="273"/>
    </location>
</feature>
<comment type="subcellular location">
    <subcellularLocation>
        <location evidence="1">Cell inner membrane</location>
        <topology evidence="1">Peripheral membrane protein</topology>
    </subcellularLocation>
</comment>
<dbReference type="Gene3D" id="3.40.50.300">
    <property type="entry name" value="P-loop containing nucleotide triphosphate hydrolases"/>
    <property type="match status" value="1"/>
</dbReference>
<dbReference type="GO" id="GO:0005524">
    <property type="term" value="F:ATP binding"/>
    <property type="evidence" value="ECO:0007669"/>
    <property type="project" value="UniProtKB-KW"/>
</dbReference>
<dbReference type="InterPro" id="IPR003593">
    <property type="entry name" value="AAA+_ATPase"/>
</dbReference>
<evidence type="ECO:0000256" key="4">
    <source>
        <dbReference type="ARBA" id="ARBA00022475"/>
    </source>
</evidence>
<keyword evidence="12" id="KW-1185">Reference proteome</keyword>
<accession>A0ABY2X3C2</accession>
<dbReference type="RefSeq" id="WP_138865638.1">
    <property type="nucleotide sequence ID" value="NZ_VCPC01000005.1"/>
</dbReference>
<comment type="caution">
    <text evidence="11">The sequence shown here is derived from an EMBL/GenBank/DDBJ whole genome shotgun (WGS) entry which is preliminary data.</text>
</comment>
<evidence type="ECO:0000256" key="9">
    <source>
        <dbReference type="ARBA" id="ARBA00023136"/>
    </source>
</evidence>
<comment type="similarity">
    <text evidence="2">Belongs to the ABC transporter superfamily.</text>
</comment>
<dbReference type="InterPro" id="IPR003439">
    <property type="entry name" value="ABC_transporter-like_ATP-bd"/>
</dbReference>
<evidence type="ECO:0000256" key="6">
    <source>
        <dbReference type="ARBA" id="ARBA00022741"/>
    </source>
</evidence>
<evidence type="ECO:0000313" key="11">
    <source>
        <dbReference type="EMBL" id="TMV09367.1"/>
    </source>
</evidence>
<evidence type="ECO:0000256" key="5">
    <source>
        <dbReference type="ARBA" id="ARBA00022519"/>
    </source>
</evidence>
<evidence type="ECO:0000256" key="1">
    <source>
        <dbReference type="ARBA" id="ARBA00004417"/>
    </source>
</evidence>
<keyword evidence="4" id="KW-1003">Cell membrane</keyword>
<name>A0ABY2X3C2_9RHOB</name>
<dbReference type="EMBL" id="VCPC01000005">
    <property type="protein sequence ID" value="TMV09367.1"/>
    <property type="molecule type" value="Genomic_DNA"/>
</dbReference>